<evidence type="ECO:0000313" key="2">
    <source>
        <dbReference type="EMBL" id="CAG9541079.1"/>
    </source>
</evidence>
<gene>
    <name evidence="2" type="ORF">CJOHNSTONI_LOCUS10537</name>
</gene>
<name>A0A8J2Q7I3_9BILA</name>
<evidence type="ECO:0000313" key="3">
    <source>
        <dbReference type="Proteomes" id="UP000746747"/>
    </source>
</evidence>
<proteinExistence type="predicted"/>
<reference evidence="2" key="1">
    <citation type="submission" date="2021-09" db="EMBL/GenBank/DDBJ databases">
        <authorList>
            <consortium name="Pathogen Informatics"/>
        </authorList>
    </citation>
    <scope>NUCLEOTIDE SEQUENCE</scope>
</reference>
<accession>A0A8J2Q7I3</accession>
<feature type="region of interest" description="Disordered" evidence="1">
    <location>
        <begin position="61"/>
        <end position="96"/>
    </location>
</feature>
<feature type="compositionally biased region" description="Basic and acidic residues" evidence="1">
    <location>
        <begin position="61"/>
        <end position="76"/>
    </location>
</feature>
<protein>
    <submittedName>
        <fullName evidence="2">Uncharacterized protein</fullName>
    </submittedName>
</protein>
<dbReference type="AlphaFoldDB" id="A0A8J2Q7I3"/>
<evidence type="ECO:0000256" key="1">
    <source>
        <dbReference type="SAM" id="MobiDB-lite"/>
    </source>
</evidence>
<organism evidence="2 3">
    <name type="scientific">Cercopithifilaria johnstoni</name>
    <dbReference type="NCBI Taxonomy" id="2874296"/>
    <lineage>
        <taxon>Eukaryota</taxon>
        <taxon>Metazoa</taxon>
        <taxon>Ecdysozoa</taxon>
        <taxon>Nematoda</taxon>
        <taxon>Chromadorea</taxon>
        <taxon>Rhabditida</taxon>
        <taxon>Spirurina</taxon>
        <taxon>Spiruromorpha</taxon>
        <taxon>Filarioidea</taxon>
        <taxon>Onchocercidae</taxon>
        <taxon>Cercopithifilaria</taxon>
    </lineage>
</organism>
<sequence length="96" mass="11244">MQLRSVYYSYIGSSRRSAEHETNRFHVGTENITWSNDYTKQDHPERWLPKPSQTKCLLDYEPDRARKNNDNTKEVKTCSTTPRPNKKSGLKTICAH</sequence>
<dbReference type="Proteomes" id="UP000746747">
    <property type="component" value="Unassembled WGS sequence"/>
</dbReference>
<keyword evidence="3" id="KW-1185">Reference proteome</keyword>
<dbReference type="EMBL" id="CAKAEH010002092">
    <property type="protein sequence ID" value="CAG9541079.1"/>
    <property type="molecule type" value="Genomic_DNA"/>
</dbReference>
<comment type="caution">
    <text evidence="2">The sequence shown here is derived from an EMBL/GenBank/DDBJ whole genome shotgun (WGS) entry which is preliminary data.</text>
</comment>